<dbReference type="InterPro" id="IPR000184">
    <property type="entry name" value="Bac_surfAg_D15"/>
</dbReference>
<dbReference type="Gene3D" id="2.40.160.50">
    <property type="entry name" value="membrane protein fhac: a member of the omp85/tpsb transporter family"/>
    <property type="match status" value="1"/>
</dbReference>
<feature type="region of interest" description="Disordered" evidence="3">
    <location>
        <begin position="77"/>
        <end position="157"/>
    </location>
</feature>
<evidence type="ECO:0000256" key="3">
    <source>
        <dbReference type="SAM" id="MobiDB-lite"/>
    </source>
</evidence>
<evidence type="ECO:0000256" key="1">
    <source>
        <dbReference type="ARBA" id="ARBA00004370"/>
    </source>
</evidence>
<feature type="domain" description="Bacterial surface antigen (D15)" evidence="4">
    <location>
        <begin position="369"/>
        <end position="495"/>
    </location>
</feature>
<evidence type="ECO:0000259" key="4">
    <source>
        <dbReference type="Pfam" id="PF01103"/>
    </source>
</evidence>
<evidence type="ECO:0000313" key="6">
    <source>
        <dbReference type="Proteomes" id="UP000238348"/>
    </source>
</evidence>
<dbReference type="Proteomes" id="UP000238348">
    <property type="component" value="Chromosome"/>
</dbReference>
<gene>
    <name evidence="5" type="ORF">SOCE26_075690</name>
</gene>
<evidence type="ECO:0000313" key="5">
    <source>
        <dbReference type="EMBL" id="AUX46066.1"/>
    </source>
</evidence>
<proteinExistence type="predicted"/>
<organism evidence="5 6">
    <name type="scientific">Sorangium cellulosum</name>
    <name type="common">Polyangium cellulosum</name>
    <dbReference type="NCBI Taxonomy" id="56"/>
    <lineage>
        <taxon>Bacteria</taxon>
        <taxon>Pseudomonadati</taxon>
        <taxon>Myxococcota</taxon>
        <taxon>Polyangia</taxon>
        <taxon>Polyangiales</taxon>
        <taxon>Polyangiaceae</taxon>
        <taxon>Sorangium</taxon>
    </lineage>
</organism>
<dbReference type="EMBL" id="CP012673">
    <property type="protein sequence ID" value="AUX46066.1"/>
    <property type="molecule type" value="Genomic_DNA"/>
</dbReference>
<sequence length="562" mass="60235">MRRRARVRAGAAQTKAAWVGNSAMLARRGVVACGRRGGLGTNEKGSRRALGTFFRRRAAWLAGCSLLLSADALAAPQPAAGAPGAAPRAPRPPAVDTPAPAAAPSAAPAAAVPQAAAPSPAAAPPVAAPAPARPPAAASRDQPPSPRRPLPDYDGRAEAPKTAGDALLWVPRVVFFPAYVVHEYVLRRPLGYLTIKAERGEWIQDLKDIFTFGENNGIGVIPTALFDFGFRASVGVYFFYDDFLFRGNELRVHGATGGVDWLRLTVADRIPVDERAHVKLRAEAGTRPDWLFSGIGPRSLDRDSARYGARNLEAGATFHADFGTFSFVESYTGVKDVVFDDICCEPTVSWRVANGRYPLPPSFDTGYTAYRLGGRLALDSRRPRPAPGHGVRLEVFGEHASDLKRPLESRWARYGGSLGGFVDVTGHDRIVSLTLTAAFADPLGAAEVPFTELAVLGGDAPLRGFREGRLHGRSAAAATLAYRWPIWAFLDGTTQVAVGNVFGEHLRDVELDLMRLSFVVGFRASSSRDHSFDLLVGSATETFEQGAGLEELRLMIGASRGF</sequence>
<feature type="compositionally biased region" description="Low complexity" evidence="3">
    <location>
        <begin position="77"/>
        <end position="88"/>
    </location>
</feature>
<feature type="compositionally biased region" description="Low complexity" evidence="3">
    <location>
        <begin position="96"/>
        <end position="120"/>
    </location>
</feature>
<dbReference type="AlphaFoldDB" id="A0A2L0F3E7"/>
<feature type="compositionally biased region" description="Pro residues" evidence="3">
    <location>
        <begin position="121"/>
        <end position="134"/>
    </location>
</feature>
<keyword evidence="2" id="KW-0472">Membrane</keyword>
<evidence type="ECO:0000256" key="2">
    <source>
        <dbReference type="ARBA" id="ARBA00023136"/>
    </source>
</evidence>
<accession>A0A2L0F3E7</accession>
<reference evidence="5 6" key="1">
    <citation type="submission" date="2015-09" db="EMBL/GenBank/DDBJ databases">
        <title>Sorangium comparison.</title>
        <authorList>
            <person name="Zaburannyi N."/>
            <person name="Bunk B."/>
            <person name="Overmann J."/>
            <person name="Mueller R."/>
        </authorList>
    </citation>
    <scope>NUCLEOTIDE SEQUENCE [LARGE SCALE GENOMIC DNA]</scope>
    <source>
        <strain evidence="5 6">So ce26</strain>
    </source>
</reference>
<name>A0A2L0F3E7_SORCE</name>
<dbReference type="GO" id="GO:0019867">
    <property type="term" value="C:outer membrane"/>
    <property type="evidence" value="ECO:0007669"/>
    <property type="project" value="InterPro"/>
</dbReference>
<protein>
    <recommendedName>
        <fullName evidence="4">Bacterial surface antigen (D15) domain-containing protein</fullName>
    </recommendedName>
</protein>
<comment type="subcellular location">
    <subcellularLocation>
        <location evidence="1">Membrane</location>
    </subcellularLocation>
</comment>
<dbReference type="Pfam" id="PF01103">
    <property type="entry name" value="Omp85"/>
    <property type="match status" value="1"/>
</dbReference>